<accession>A0AAV7DGA8</accession>
<gene>
    <name evidence="2" type="ORF">GDO81_001626</name>
</gene>
<organism evidence="2 3">
    <name type="scientific">Engystomops pustulosus</name>
    <name type="common">Tungara frog</name>
    <name type="synonym">Physalaemus pustulosus</name>
    <dbReference type="NCBI Taxonomy" id="76066"/>
    <lineage>
        <taxon>Eukaryota</taxon>
        <taxon>Metazoa</taxon>
        <taxon>Chordata</taxon>
        <taxon>Craniata</taxon>
        <taxon>Vertebrata</taxon>
        <taxon>Euteleostomi</taxon>
        <taxon>Amphibia</taxon>
        <taxon>Batrachia</taxon>
        <taxon>Anura</taxon>
        <taxon>Neobatrachia</taxon>
        <taxon>Hyloidea</taxon>
        <taxon>Leptodactylidae</taxon>
        <taxon>Leiuperinae</taxon>
        <taxon>Engystomops</taxon>
    </lineage>
</organism>
<keyword evidence="1" id="KW-0175">Coiled coil</keyword>
<comment type="caution">
    <text evidence="2">The sequence shown here is derived from an EMBL/GenBank/DDBJ whole genome shotgun (WGS) entry which is preliminary data.</text>
</comment>
<keyword evidence="3" id="KW-1185">Reference proteome</keyword>
<dbReference type="Proteomes" id="UP000824782">
    <property type="component" value="Unassembled WGS sequence"/>
</dbReference>
<evidence type="ECO:0000256" key="1">
    <source>
        <dbReference type="SAM" id="Coils"/>
    </source>
</evidence>
<evidence type="ECO:0000313" key="3">
    <source>
        <dbReference type="Proteomes" id="UP000824782"/>
    </source>
</evidence>
<reference evidence="2" key="1">
    <citation type="thesis" date="2020" institute="ProQuest LLC" country="789 East Eisenhower Parkway, Ann Arbor, MI, USA">
        <title>Comparative Genomics and Chromosome Evolution.</title>
        <authorList>
            <person name="Mudd A.B."/>
        </authorList>
    </citation>
    <scope>NUCLEOTIDE SEQUENCE</scope>
    <source>
        <strain evidence="2">237g6f4</strain>
        <tissue evidence="2">Blood</tissue>
    </source>
</reference>
<dbReference type="AlphaFoldDB" id="A0AAV7DGA8"/>
<protein>
    <submittedName>
        <fullName evidence="2">Uncharacterized protein</fullName>
    </submittedName>
</protein>
<feature type="coiled-coil region" evidence="1">
    <location>
        <begin position="38"/>
        <end position="90"/>
    </location>
</feature>
<proteinExistence type="predicted"/>
<dbReference type="EMBL" id="WNYA01000001">
    <property type="protein sequence ID" value="KAG8595776.1"/>
    <property type="molecule type" value="Genomic_DNA"/>
</dbReference>
<evidence type="ECO:0000313" key="2">
    <source>
        <dbReference type="EMBL" id="KAG8595776.1"/>
    </source>
</evidence>
<name>A0AAV7DGA8_ENGPU</name>
<sequence length="140" mass="16934">MQKMKNRYMDIMKECDYNAKKQQEQISQSLRNHYKDKMKILKARIEAYHELMEKKSQQFQDKIKDLEMEKEEWTEEKASLLIEINELKQKLEYEKCIAPDMKDMQFELVKCPQCKGNYQKQILGGRSEKADEVEEVSYIH</sequence>